<feature type="transmembrane region" description="Helical" evidence="2">
    <location>
        <begin position="112"/>
        <end position="129"/>
    </location>
</feature>
<feature type="transmembrane region" description="Helical" evidence="2">
    <location>
        <begin position="74"/>
        <end position="100"/>
    </location>
</feature>
<feature type="transmembrane region" description="Helical" evidence="2">
    <location>
        <begin position="264"/>
        <end position="287"/>
    </location>
</feature>
<evidence type="ECO:0000313" key="3">
    <source>
        <dbReference type="EMBL" id="GIF83454.1"/>
    </source>
</evidence>
<feature type="compositionally biased region" description="Pro residues" evidence="1">
    <location>
        <begin position="15"/>
        <end position="25"/>
    </location>
</feature>
<feature type="region of interest" description="Disordered" evidence="1">
    <location>
        <begin position="1"/>
        <end position="39"/>
    </location>
</feature>
<sequence length="431" mass="44927">MTGEPRLKCPESAAPEPPARPPLSAPPAEIGRPQARTSGRAGWHRRAGLLPVAYLSALVAIGFTHPFLPGWRWLAIHLLLLGAAGNAIVVWSAHFAAAVLRVPAPAHRRGEAALLALLNIGVAAVLTGGGGDRPWLGVAGAAAVFAAIVWHLFRLATWARAALPARFAITVRYYVSAAAALLAGIPAGAWMLVVDDAGRPRLLLFHAHVNLLGWIMLTVLGTVLTLWPTVLRTRMADGAVAAARTALPLTLAGLALLATGLLTWWTAVTVAGLAVFAAAIVITAVPAVRAARHRPPESFAAWSIAAAAGWLLVALGVDAYTVLVSPGAPEAAGRFGDVLTPLLVGSVAQVLIGALSYLLPMALGGGPAAVRERTALFERHAAQRVAMANAALLVFLLPVGAYVRITTSLLLLAALLRFLWPAVRVLLSARR</sequence>
<dbReference type="AlphaFoldDB" id="A0A8J3JUN0"/>
<proteinExistence type="predicted"/>
<feature type="transmembrane region" description="Helical" evidence="2">
    <location>
        <begin position="409"/>
        <end position="427"/>
    </location>
</feature>
<organism evidence="3 4">
    <name type="scientific">Catellatospora bangladeshensis</name>
    <dbReference type="NCBI Taxonomy" id="310355"/>
    <lineage>
        <taxon>Bacteria</taxon>
        <taxon>Bacillati</taxon>
        <taxon>Actinomycetota</taxon>
        <taxon>Actinomycetes</taxon>
        <taxon>Micromonosporales</taxon>
        <taxon>Micromonosporaceae</taxon>
        <taxon>Catellatospora</taxon>
    </lineage>
</organism>
<feature type="transmembrane region" description="Helical" evidence="2">
    <location>
        <begin position="239"/>
        <end position="258"/>
    </location>
</feature>
<evidence type="ECO:0000256" key="2">
    <source>
        <dbReference type="SAM" id="Phobius"/>
    </source>
</evidence>
<gene>
    <name evidence="3" type="ORF">Cba03nite_48030</name>
</gene>
<feature type="transmembrane region" description="Helical" evidence="2">
    <location>
        <begin position="135"/>
        <end position="153"/>
    </location>
</feature>
<feature type="transmembrane region" description="Helical" evidence="2">
    <location>
        <begin position="343"/>
        <end position="364"/>
    </location>
</feature>
<feature type="transmembrane region" description="Helical" evidence="2">
    <location>
        <begin position="48"/>
        <end position="68"/>
    </location>
</feature>
<keyword evidence="4" id="KW-1185">Reference proteome</keyword>
<dbReference type="RefSeq" id="WP_239125980.1">
    <property type="nucleotide sequence ID" value="NZ_BONF01000029.1"/>
</dbReference>
<reference evidence="3 4" key="1">
    <citation type="submission" date="2021-01" db="EMBL/GenBank/DDBJ databases">
        <title>Whole genome shotgun sequence of Catellatospora bangladeshensis NBRC 107357.</title>
        <authorList>
            <person name="Komaki H."/>
            <person name="Tamura T."/>
        </authorList>
    </citation>
    <scope>NUCLEOTIDE SEQUENCE [LARGE SCALE GENOMIC DNA]</scope>
    <source>
        <strain evidence="3 4">NBRC 107357</strain>
    </source>
</reference>
<accession>A0A8J3JUN0</accession>
<feature type="transmembrane region" description="Helical" evidence="2">
    <location>
        <begin position="299"/>
        <end position="323"/>
    </location>
</feature>
<evidence type="ECO:0000313" key="4">
    <source>
        <dbReference type="Proteomes" id="UP000601223"/>
    </source>
</evidence>
<keyword evidence="2" id="KW-1133">Transmembrane helix</keyword>
<protein>
    <submittedName>
        <fullName evidence="3">Uncharacterized protein</fullName>
    </submittedName>
</protein>
<keyword evidence="2" id="KW-0472">Membrane</keyword>
<comment type="caution">
    <text evidence="3">The sequence shown here is derived from an EMBL/GenBank/DDBJ whole genome shotgun (WGS) entry which is preliminary data.</text>
</comment>
<feature type="transmembrane region" description="Helical" evidence="2">
    <location>
        <begin position="173"/>
        <end position="193"/>
    </location>
</feature>
<dbReference type="EMBL" id="BONF01000029">
    <property type="protein sequence ID" value="GIF83454.1"/>
    <property type="molecule type" value="Genomic_DNA"/>
</dbReference>
<feature type="transmembrane region" description="Helical" evidence="2">
    <location>
        <begin position="385"/>
        <end position="403"/>
    </location>
</feature>
<name>A0A8J3JUN0_9ACTN</name>
<feature type="transmembrane region" description="Helical" evidence="2">
    <location>
        <begin position="205"/>
        <end position="227"/>
    </location>
</feature>
<keyword evidence="2" id="KW-0812">Transmembrane</keyword>
<evidence type="ECO:0000256" key="1">
    <source>
        <dbReference type="SAM" id="MobiDB-lite"/>
    </source>
</evidence>
<dbReference type="Proteomes" id="UP000601223">
    <property type="component" value="Unassembled WGS sequence"/>
</dbReference>